<feature type="transmembrane region" description="Helical" evidence="6">
    <location>
        <begin position="210"/>
        <end position="233"/>
    </location>
</feature>
<keyword evidence="2" id="KW-0813">Transport</keyword>
<evidence type="ECO:0000256" key="2">
    <source>
        <dbReference type="ARBA" id="ARBA00022448"/>
    </source>
</evidence>
<evidence type="ECO:0000313" key="9">
    <source>
        <dbReference type="Proteomes" id="UP000194236"/>
    </source>
</evidence>
<accession>A0A1Y3B040</accession>
<evidence type="ECO:0000259" key="7">
    <source>
        <dbReference type="PROSITE" id="PS50850"/>
    </source>
</evidence>
<dbReference type="GO" id="GO:0031526">
    <property type="term" value="C:brush border membrane"/>
    <property type="evidence" value="ECO:0007669"/>
    <property type="project" value="TreeGrafter"/>
</dbReference>
<evidence type="ECO:0000256" key="6">
    <source>
        <dbReference type="SAM" id="Phobius"/>
    </source>
</evidence>
<keyword evidence="9" id="KW-1185">Reference proteome</keyword>
<dbReference type="PANTHER" id="PTHR23504">
    <property type="entry name" value="MAJOR FACILITATOR SUPERFAMILY DOMAIN-CONTAINING PROTEIN 10"/>
    <property type="match status" value="1"/>
</dbReference>
<organism evidence="8 9">
    <name type="scientific">Euroglyphus maynei</name>
    <name type="common">Mayne's house dust mite</name>
    <dbReference type="NCBI Taxonomy" id="6958"/>
    <lineage>
        <taxon>Eukaryota</taxon>
        <taxon>Metazoa</taxon>
        <taxon>Ecdysozoa</taxon>
        <taxon>Arthropoda</taxon>
        <taxon>Chelicerata</taxon>
        <taxon>Arachnida</taxon>
        <taxon>Acari</taxon>
        <taxon>Acariformes</taxon>
        <taxon>Sarcoptiformes</taxon>
        <taxon>Astigmata</taxon>
        <taxon>Psoroptidia</taxon>
        <taxon>Analgoidea</taxon>
        <taxon>Pyroglyphidae</taxon>
        <taxon>Pyroglyphinae</taxon>
        <taxon>Euroglyphus</taxon>
    </lineage>
</organism>
<feature type="transmembrane region" description="Helical" evidence="6">
    <location>
        <begin position="84"/>
        <end position="105"/>
    </location>
</feature>
<keyword evidence="5 6" id="KW-0472">Membrane</keyword>
<evidence type="ECO:0000256" key="1">
    <source>
        <dbReference type="ARBA" id="ARBA00004141"/>
    </source>
</evidence>
<evidence type="ECO:0000256" key="5">
    <source>
        <dbReference type="ARBA" id="ARBA00023136"/>
    </source>
</evidence>
<dbReference type="EMBL" id="MUJZ01048377">
    <property type="protein sequence ID" value="OTF74159.1"/>
    <property type="molecule type" value="Genomic_DNA"/>
</dbReference>
<evidence type="ECO:0000256" key="4">
    <source>
        <dbReference type="ARBA" id="ARBA00022989"/>
    </source>
</evidence>
<keyword evidence="3 6" id="KW-0812">Transmembrane</keyword>
<name>A0A1Y3B040_EURMA</name>
<dbReference type="PANTHER" id="PTHR23504:SF31">
    <property type="entry name" value="MAJOR FACILITATOR SUPERFAMILY DOMAIN-CONTAINING PROTEIN 10"/>
    <property type="match status" value="1"/>
</dbReference>
<protein>
    <submittedName>
        <fullName evidence="8">Major facilitator superfamily domain-containing protein 10-like</fullName>
    </submittedName>
</protein>
<evidence type="ECO:0000313" key="8">
    <source>
        <dbReference type="EMBL" id="OTF74159.1"/>
    </source>
</evidence>
<dbReference type="AlphaFoldDB" id="A0A1Y3B040"/>
<sequence length="387" mass="43720">MFSFLQFISMPIIGMLSDVYGRRPLYFICLTGISLSYFFWSISINHFGIFVLFRIINGLSKGNVSLCTAIVTDSTTEDKRGKGFATIGIAFSIGFIVGPLIGAILSKLHWSSPDGDGSCFQFYPPIFALILSIMNIIFSYNYLPETLLPHKRTTSVCSSLVDAFHYIDPWSLFSFKIVKNLNTKGIDLNVFSRLKLTFNFSEKSILRYGAFVNFFFLFIYSGLEFTLTFLTFIRFNFTSLDQGKLFFYVGFQMFLIQGVILRRINHNYYNHLLLSGILLVIPSFILIGYSTTITGLYIGLIPYAYSSAIVIPSLSTTFSSYGHSSQKGVLLGIFRSIGALARAFGPMTMSFSKSFNCIAIHINKNNSLLNNNNSILEIWNRNSVYDW</sequence>
<dbReference type="OrthoDB" id="196650at2759"/>
<feature type="transmembrane region" description="Helical" evidence="6">
    <location>
        <begin position="125"/>
        <end position="143"/>
    </location>
</feature>
<comment type="caution">
    <text evidence="8">The sequence shown here is derived from an EMBL/GenBank/DDBJ whole genome shotgun (WGS) entry which is preliminary data.</text>
</comment>
<feature type="transmembrane region" description="Helical" evidence="6">
    <location>
        <begin position="268"/>
        <end position="289"/>
    </location>
</feature>
<comment type="subcellular location">
    <subcellularLocation>
        <location evidence="1">Membrane</location>
        <topology evidence="1">Multi-pass membrane protein</topology>
    </subcellularLocation>
</comment>
<dbReference type="Gene3D" id="1.20.1250.20">
    <property type="entry name" value="MFS general substrate transporter like domains"/>
    <property type="match status" value="1"/>
</dbReference>
<reference evidence="8 9" key="1">
    <citation type="submission" date="2017-03" db="EMBL/GenBank/DDBJ databases">
        <title>Genome Survey of Euroglyphus maynei.</title>
        <authorList>
            <person name="Arlian L.G."/>
            <person name="Morgan M.S."/>
            <person name="Rider S.D."/>
        </authorList>
    </citation>
    <scope>NUCLEOTIDE SEQUENCE [LARGE SCALE GENOMIC DNA]</scope>
    <source>
        <strain evidence="8">Arlian Lab</strain>
        <tissue evidence="8">Whole body</tissue>
    </source>
</reference>
<evidence type="ECO:0000256" key="3">
    <source>
        <dbReference type="ARBA" id="ARBA00022692"/>
    </source>
</evidence>
<dbReference type="PROSITE" id="PS50850">
    <property type="entry name" value="MFS"/>
    <property type="match status" value="1"/>
</dbReference>
<dbReference type="SUPFAM" id="SSF103473">
    <property type="entry name" value="MFS general substrate transporter"/>
    <property type="match status" value="1"/>
</dbReference>
<feature type="transmembrane region" description="Helical" evidence="6">
    <location>
        <begin position="25"/>
        <end position="53"/>
    </location>
</feature>
<dbReference type="InterPro" id="IPR020846">
    <property type="entry name" value="MFS_dom"/>
</dbReference>
<dbReference type="GO" id="GO:0022857">
    <property type="term" value="F:transmembrane transporter activity"/>
    <property type="evidence" value="ECO:0007669"/>
    <property type="project" value="InterPro"/>
</dbReference>
<gene>
    <name evidence="8" type="ORF">BLA29_002044</name>
</gene>
<feature type="domain" description="Major facilitator superfamily (MFS) profile" evidence="7">
    <location>
        <begin position="1"/>
        <end position="387"/>
    </location>
</feature>
<dbReference type="Pfam" id="PF07690">
    <property type="entry name" value="MFS_1"/>
    <property type="match status" value="1"/>
</dbReference>
<proteinExistence type="predicted"/>
<dbReference type="Proteomes" id="UP000194236">
    <property type="component" value="Unassembled WGS sequence"/>
</dbReference>
<keyword evidence="4 6" id="KW-1133">Transmembrane helix</keyword>
<dbReference type="InterPro" id="IPR036259">
    <property type="entry name" value="MFS_trans_sf"/>
</dbReference>
<feature type="transmembrane region" description="Helical" evidence="6">
    <location>
        <begin position="245"/>
        <end position="261"/>
    </location>
</feature>
<dbReference type="InterPro" id="IPR011701">
    <property type="entry name" value="MFS"/>
</dbReference>